<dbReference type="AlphaFoldDB" id="A0A8S4QPE5"/>
<sequence length="96" mass="11201">MQEQETEVIDETGAVFKKPTFNVSKTIKKLPEEQKKPIFESNRIIMPEYVVGMSKKKINKIQIKNKNIKDNGEVKKELKLNHLYELDCDDDNDDCT</sequence>
<dbReference type="Proteomes" id="UP000838756">
    <property type="component" value="Unassembled WGS sequence"/>
</dbReference>
<evidence type="ECO:0000313" key="2">
    <source>
        <dbReference type="Proteomes" id="UP000838756"/>
    </source>
</evidence>
<name>A0A8S4QPE5_9NEOP</name>
<dbReference type="OrthoDB" id="1906282at2759"/>
<keyword evidence="2" id="KW-1185">Reference proteome</keyword>
<gene>
    <name evidence="1" type="primary">jg2780</name>
    <name evidence="1" type="ORF">PAEG_LOCUS5114</name>
</gene>
<comment type="caution">
    <text evidence="1">The sequence shown here is derived from an EMBL/GenBank/DDBJ whole genome shotgun (WGS) entry which is preliminary data.</text>
</comment>
<dbReference type="EMBL" id="CAKXAJ010017817">
    <property type="protein sequence ID" value="CAH2217198.1"/>
    <property type="molecule type" value="Genomic_DNA"/>
</dbReference>
<proteinExistence type="predicted"/>
<organism evidence="1 2">
    <name type="scientific">Pararge aegeria aegeria</name>
    <dbReference type="NCBI Taxonomy" id="348720"/>
    <lineage>
        <taxon>Eukaryota</taxon>
        <taxon>Metazoa</taxon>
        <taxon>Ecdysozoa</taxon>
        <taxon>Arthropoda</taxon>
        <taxon>Hexapoda</taxon>
        <taxon>Insecta</taxon>
        <taxon>Pterygota</taxon>
        <taxon>Neoptera</taxon>
        <taxon>Endopterygota</taxon>
        <taxon>Lepidoptera</taxon>
        <taxon>Glossata</taxon>
        <taxon>Ditrysia</taxon>
        <taxon>Papilionoidea</taxon>
        <taxon>Nymphalidae</taxon>
        <taxon>Satyrinae</taxon>
        <taxon>Satyrini</taxon>
        <taxon>Parargina</taxon>
        <taxon>Pararge</taxon>
    </lineage>
</organism>
<accession>A0A8S4QPE5</accession>
<protein>
    <submittedName>
        <fullName evidence="1">Jg2780 protein</fullName>
    </submittedName>
</protein>
<reference evidence="1" key="1">
    <citation type="submission" date="2022-03" db="EMBL/GenBank/DDBJ databases">
        <authorList>
            <person name="Lindestad O."/>
        </authorList>
    </citation>
    <scope>NUCLEOTIDE SEQUENCE</scope>
</reference>
<evidence type="ECO:0000313" key="1">
    <source>
        <dbReference type="EMBL" id="CAH2217198.1"/>
    </source>
</evidence>